<comment type="caution">
    <text evidence="1">The sequence shown here is derived from an EMBL/GenBank/DDBJ whole genome shotgun (WGS) entry which is preliminary data.</text>
</comment>
<protein>
    <submittedName>
        <fullName evidence="1">Uncharacterized protein</fullName>
    </submittedName>
</protein>
<proteinExistence type="predicted"/>
<evidence type="ECO:0000313" key="2">
    <source>
        <dbReference type="Proteomes" id="UP000295662"/>
    </source>
</evidence>
<evidence type="ECO:0000313" key="1">
    <source>
        <dbReference type="EMBL" id="TDU71402.1"/>
    </source>
</evidence>
<reference evidence="1 2" key="1">
    <citation type="submission" date="2019-03" db="EMBL/GenBank/DDBJ databases">
        <title>Genomic Encyclopedia of Archaeal and Bacterial Type Strains, Phase II (KMG-II): from individual species to whole genera.</title>
        <authorList>
            <person name="Goeker M."/>
        </authorList>
    </citation>
    <scope>NUCLEOTIDE SEQUENCE [LARGE SCALE GENOMIC DNA]</scope>
    <source>
        <strain evidence="1 2">ATCC 25309</strain>
    </source>
</reference>
<dbReference type="Proteomes" id="UP000295662">
    <property type="component" value="Unassembled WGS sequence"/>
</dbReference>
<dbReference type="AlphaFoldDB" id="A0A4R7RZM6"/>
<gene>
    <name evidence="1" type="ORF">EI77_02526</name>
</gene>
<dbReference type="EMBL" id="SOCA01000003">
    <property type="protein sequence ID" value="TDU71402.1"/>
    <property type="molecule type" value="Genomic_DNA"/>
</dbReference>
<organism evidence="1 2">
    <name type="scientific">Prosthecobacter fusiformis</name>
    <dbReference type="NCBI Taxonomy" id="48464"/>
    <lineage>
        <taxon>Bacteria</taxon>
        <taxon>Pseudomonadati</taxon>
        <taxon>Verrucomicrobiota</taxon>
        <taxon>Verrucomicrobiia</taxon>
        <taxon>Verrucomicrobiales</taxon>
        <taxon>Verrucomicrobiaceae</taxon>
        <taxon>Prosthecobacter</taxon>
    </lineage>
</organism>
<dbReference type="OrthoDB" id="9795420at2"/>
<accession>A0A4R7RZM6</accession>
<name>A0A4R7RZM6_9BACT</name>
<keyword evidence="2" id="KW-1185">Reference proteome</keyword>
<sequence>MERDFTEIPLRDEIPGPLQRRLAALFEKICSRLNGYSGGGGEKVWERHEICEMDVAHQEICRAISEGRPYAVGRLGGVEASVLMWALGIKAETGLLSQPLGFLATRFAATNAGIRPRNKPSYRTFAKLCEESLEILDCQGVWKNPYEASCLALLPERRLVDVETLAPSDVQGDHWMNALEGKRVLVVSPFASTIQSQIPKLGRVWEKRGWVPGVEFTVVSFPYLIDENCDEPWWQVYTRIASVIASADYDVGLFGCGGLGLLFAAEAKRSGKVGLHLGGHLQLLFGIYGKRHLEQEWFRKMINQDWVRPISSEIPKTSQRVENGCYW</sequence>
<dbReference type="RefSeq" id="WP_133795559.1">
    <property type="nucleotide sequence ID" value="NZ_SOCA01000003.1"/>
</dbReference>